<keyword evidence="1" id="KW-1133">Transmembrane helix</keyword>
<reference evidence="2 3" key="1">
    <citation type="submission" date="2018-10" db="EMBL/GenBank/DDBJ databases">
        <title>Cohnella sp. M2MS4P-1, whole genome shotgun sequence.</title>
        <authorList>
            <person name="Tuo L."/>
        </authorList>
    </citation>
    <scope>NUCLEOTIDE SEQUENCE [LARGE SCALE GENOMIC DNA]</scope>
    <source>
        <strain evidence="2 3">M2MS4P-1</strain>
    </source>
</reference>
<dbReference type="Proteomes" id="UP000282076">
    <property type="component" value="Unassembled WGS sequence"/>
</dbReference>
<dbReference type="AlphaFoldDB" id="A0A494XWL0"/>
<feature type="transmembrane region" description="Helical" evidence="1">
    <location>
        <begin position="6"/>
        <end position="29"/>
    </location>
</feature>
<organism evidence="2 3">
    <name type="scientific">Cohnella endophytica</name>
    <dbReference type="NCBI Taxonomy" id="2419778"/>
    <lineage>
        <taxon>Bacteria</taxon>
        <taxon>Bacillati</taxon>
        <taxon>Bacillota</taxon>
        <taxon>Bacilli</taxon>
        <taxon>Bacillales</taxon>
        <taxon>Paenibacillaceae</taxon>
        <taxon>Cohnella</taxon>
    </lineage>
</organism>
<feature type="transmembrane region" description="Helical" evidence="1">
    <location>
        <begin position="79"/>
        <end position="101"/>
    </location>
</feature>
<accession>A0A494XWL0</accession>
<proteinExistence type="predicted"/>
<keyword evidence="3" id="KW-1185">Reference proteome</keyword>
<gene>
    <name evidence="2" type="ORF">D7Z26_06915</name>
</gene>
<keyword evidence="1" id="KW-0472">Membrane</keyword>
<feature type="transmembrane region" description="Helical" evidence="1">
    <location>
        <begin position="121"/>
        <end position="140"/>
    </location>
</feature>
<dbReference type="Pfam" id="PF10027">
    <property type="entry name" value="DUF2269"/>
    <property type="match status" value="1"/>
</dbReference>
<dbReference type="OrthoDB" id="2886943at2"/>
<name>A0A494XWL0_9BACL</name>
<dbReference type="EMBL" id="RBZM01000004">
    <property type="protein sequence ID" value="RKP54964.1"/>
    <property type="molecule type" value="Genomic_DNA"/>
</dbReference>
<protein>
    <submittedName>
        <fullName evidence="2">DUF2269 family protein</fullName>
    </submittedName>
</protein>
<evidence type="ECO:0000313" key="2">
    <source>
        <dbReference type="EMBL" id="RKP54964.1"/>
    </source>
</evidence>
<sequence length="146" mass="15362">MYSVMIFLHILGAVGMGIYAIMPFVVGKFKQLSGAAQEGLASGLISSGRIGQYALVLQLLTGGYLISNADGGAKYTVGWMVGTIVLFIVIGALSGIIQAPLKRIAAAAVKSESASSDISRVQTLSAILFVLFLVIIWLMAHPTFKV</sequence>
<evidence type="ECO:0000256" key="1">
    <source>
        <dbReference type="SAM" id="Phobius"/>
    </source>
</evidence>
<comment type="caution">
    <text evidence="2">The sequence shown here is derived from an EMBL/GenBank/DDBJ whole genome shotgun (WGS) entry which is preliminary data.</text>
</comment>
<dbReference type="InterPro" id="IPR018729">
    <property type="entry name" value="DUF2269_transmembrane"/>
</dbReference>
<evidence type="ECO:0000313" key="3">
    <source>
        <dbReference type="Proteomes" id="UP000282076"/>
    </source>
</evidence>
<keyword evidence="1" id="KW-0812">Transmembrane</keyword>